<reference evidence="2" key="1">
    <citation type="journal article" date="2019" name="Int. J. Syst. Evol. Microbiol.">
        <title>The Global Catalogue of Microorganisms (GCM) 10K type strain sequencing project: providing services to taxonomists for standard genome sequencing and annotation.</title>
        <authorList>
            <consortium name="The Broad Institute Genomics Platform"/>
            <consortium name="The Broad Institute Genome Sequencing Center for Infectious Disease"/>
            <person name="Wu L."/>
            <person name="Ma J."/>
        </authorList>
    </citation>
    <scope>NUCLEOTIDE SEQUENCE [LARGE SCALE GENOMIC DNA]</scope>
    <source>
        <strain evidence="2">JCM 17839</strain>
    </source>
</reference>
<sequence>MAAHDGAMETNTLPQPAPAYVSGLMDLAVRHGLRPSAILSVAMLDLSSRHEPGLLTTEPGVVWESYLGQCGAHAAISRGAHGLQLIVTTDLEGVLLTGAEASDLAETVVRELPGWLDDAGAVLDALRS</sequence>
<evidence type="ECO:0000313" key="2">
    <source>
        <dbReference type="Proteomes" id="UP001500731"/>
    </source>
</evidence>
<dbReference type="Proteomes" id="UP001500731">
    <property type="component" value="Unassembled WGS sequence"/>
</dbReference>
<dbReference type="EMBL" id="BAABGP010000008">
    <property type="protein sequence ID" value="GAA4482624.1"/>
    <property type="molecule type" value="Genomic_DNA"/>
</dbReference>
<accession>A0ABP8P9P5</accession>
<proteinExistence type="predicted"/>
<evidence type="ECO:0000313" key="1">
    <source>
        <dbReference type="EMBL" id="GAA4482624.1"/>
    </source>
</evidence>
<name>A0ABP8P9P5_9MICO</name>
<evidence type="ECO:0008006" key="3">
    <source>
        <dbReference type="Google" id="ProtNLM"/>
    </source>
</evidence>
<gene>
    <name evidence="1" type="ORF">GCM10023171_12910</name>
</gene>
<comment type="caution">
    <text evidence="1">The sequence shown here is derived from an EMBL/GenBank/DDBJ whole genome shotgun (WGS) entry which is preliminary data.</text>
</comment>
<protein>
    <recommendedName>
        <fullName evidence="3">Roadblock/LAMTOR2 domain-containing protein</fullName>
    </recommendedName>
</protein>
<keyword evidence="2" id="KW-1185">Reference proteome</keyword>
<organism evidence="1 2">
    <name type="scientific">Microbacterium panaciterrae</name>
    <dbReference type="NCBI Taxonomy" id="985759"/>
    <lineage>
        <taxon>Bacteria</taxon>
        <taxon>Bacillati</taxon>
        <taxon>Actinomycetota</taxon>
        <taxon>Actinomycetes</taxon>
        <taxon>Micrococcales</taxon>
        <taxon>Microbacteriaceae</taxon>
        <taxon>Microbacterium</taxon>
    </lineage>
</organism>